<feature type="coiled-coil region" evidence="4">
    <location>
        <begin position="515"/>
        <end position="595"/>
    </location>
</feature>
<dbReference type="Proteomes" id="UP001057375">
    <property type="component" value="Unassembled WGS sequence"/>
</dbReference>
<comment type="caution">
    <text evidence="7">The sequence shown here is derived from an EMBL/GenBank/DDBJ whole genome shotgun (WGS) entry which is preliminary data.</text>
</comment>
<dbReference type="EMBL" id="BQXS01011266">
    <property type="protein sequence ID" value="GKT36613.1"/>
    <property type="molecule type" value="Genomic_DNA"/>
</dbReference>
<evidence type="ECO:0000256" key="1">
    <source>
        <dbReference type="ARBA" id="ARBA00022723"/>
    </source>
</evidence>
<evidence type="ECO:0000256" key="2">
    <source>
        <dbReference type="ARBA" id="ARBA00022737"/>
    </source>
</evidence>
<gene>
    <name evidence="7" type="ORF">ADUPG1_009545</name>
</gene>
<dbReference type="InterPro" id="IPR011992">
    <property type="entry name" value="EF-hand-dom_pair"/>
</dbReference>
<evidence type="ECO:0000256" key="5">
    <source>
        <dbReference type="SAM" id="MobiDB-lite"/>
    </source>
</evidence>
<feature type="non-terminal residue" evidence="7">
    <location>
        <position position="856"/>
    </location>
</feature>
<accession>A0ABQ5KY82</accession>
<feature type="domain" description="EF-hand" evidence="6">
    <location>
        <begin position="172"/>
        <end position="201"/>
    </location>
</feature>
<feature type="domain" description="EF-hand" evidence="6">
    <location>
        <begin position="48"/>
        <end position="83"/>
    </location>
</feature>
<dbReference type="Pfam" id="PF13499">
    <property type="entry name" value="EF-hand_7"/>
    <property type="match status" value="2"/>
</dbReference>
<feature type="domain" description="EF-hand" evidence="6">
    <location>
        <begin position="11"/>
        <end position="46"/>
    </location>
</feature>
<evidence type="ECO:0000313" key="8">
    <source>
        <dbReference type="Proteomes" id="UP001057375"/>
    </source>
</evidence>
<dbReference type="SUPFAM" id="SSF47473">
    <property type="entry name" value="EF-hand"/>
    <property type="match status" value="2"/>
</dbReference>
<keyword evidence="3" id="KW-0106">Calcium</keyword>
<keyword evidence="4" id="KW-0175">Coiled coil</keyword>
<feature type="region of interest" description="Disordered" evidence="5">
    <location>
        <begin position="620"/>
        <end position="753"/>
    </location>
</feature>
<dbReference type="PROSITE" id="PS00018">
    <property type="entry name" value="EF_HAND_1"/>
    <property type="match status" value="4"/>
</dbReference>
<reference evidence="7" key="1">
    <citation type="submission" date="2022-03" db="EMBL/GenBank/DDBJ databases">
        <title>Draft genome sequence of Aduncisulcus paluster, a free-living microaerophilic Fornicata.</title>
        <authorList>
            <person name="Yuyama I."/>
            <person name="Kume K."/>
            <person name="Tamura T."/>
            <person name="Inagaki Y."/>
            <person name="Hashimoto T."/>
        </authorList>
    </citation>
    <scope>NUCLEOTIDE SEQUENCE</scope>
    <source>
        <strain evidence="7">NY0171</strain>
    </source>
</reference>
<feature type="domain" description="EF-hand" evidence="6">
    <location>
        <begin position="97"/>
        <end position="132"/>
    </location>
</feature>
<organism evidence="7 8">
    <name type="scientific">Aduncisulcus paluster</name>
    <dbReference type="NCBI Taxonomy" id="2918883"/>
    <lineage>
        <taxon>Eukaryota</taxon>
        <taxon>Metamonada</taxon>
        <taxon>Carpediemonas-like organisms</taxon>
        <taxon>Aduncisulcus</taxon>
    </lineage>
</organism>
<keyword evidence="1" id="KW-0479">Metal-binding</keyword>
<dbReference type="InterPro" id="IPR018247">
    <property type="entry name" value="EF_Hand_1_Ca_BS"/>
</dbReference>
<keyword evidence="8" id="KW-1185">Reference proteome</keyword>
<protein>
    <recommendedName>
        <fullName evidence="6">EF-hand domain-containing protein</fullName>
    </recommendedName>
</protein>
<dbReference type="InterPro" id="IPR002048">
    <property type="entry name" value="EF_hand_dom"/>
</dbReference>
<evidence type="ECO:0000256" key="4">
    <source>
        <dbReference type="SAM" id="Coils"/>
    </source>
</evidence>
<proteinExistence type="predicted"/>
<evidence type="ECO:0000259" key="6">
    <source>
        <dbReference type="PROSITE" id="PS50222"/>
    </source>
</evidence>
<dbReference type="Gene3D" id="1.10.238.10">
    <property type="entry name" value="EF-hand"/>
    <property type="match status" value="2"/>
</dbReference>
<evidence type="ECO:0000313" key="7">
    <source>
        <dbReference type="EMBL" id="GKT36613.1"/>
    </source>
</evidence>
<name>A0ABQ5KY82_9EUKA</name>
<dbReference type="PANTHER" id="PTHR45942">
    <property type="entry name" value="PROTEIN PHOSPATASE 3 REGULATORY SUBUNIT B ALPHA ISOFORM TYPE 1"/>
    <property type="match status" value="1"/>
</dbReference>
<feature type="compositionally biased region" description="Basic and acidic residues" evidence="5">
    <location>
        <begin position="624"/>
        <end position="753"/>
    </location>
</feature>
<dbReference type="SMART" id="SM00054">
    <property type="entry name" value="EFh"/>
    <property type="match status" value="5"/>
</dbReference>
<feature type="domain" description="EF-hand" evidence="6">
    <location>
        <begin position="138"/>
        <end position="167"/>
    </location>
</feature>
<dbReference type="Pfam" id="PF13833">
    <property type="entry name" value="EF-hand_8"/>
    <property type="match status" value="1"/>
</dbReference>
<evidence type="ECO:0000256" key="3">
    <source>
        <dbReference type="ARBA" id="ARBA00022837"/>
    </source>
</evidence>
<dbReference type="CDD" id="cd00051">
    <property type="entry name" value="EFh"/>
    <property type="match status" value="1"/>
</dbReference>
<sequence length="856" mass="100745">MPIPEELKDPELIQQVNIAFDEADTDGSGTIDVDELETLKTALDIKDDQFDVLIGWIKHFDRDGNGKFDREELLEIVVIFTIFTMLPELAEKGDMEHFDALADMLFSILDADHSGSLDKDEISFLLTTMSSCIGETPDEMFACIDRDSSGMVDRSEFLDLMRVFSCIGETPDEMFACIDRDSSGMVDRSEFLDLMRVLLGPSPSQLSIDYRFDELWGGLELLYEQIQYFSSQIQMSKTKKDKKKSKKMYSKHHVKTESGFRESAIDHFGSPTLTKHDFDSVRSKLKTEVFTELKQFLMDSGLGKSDMERFEGRKELESSLKQEIHKDFSILEAQHNDYLQQLDKRMKLMEAQSKQELDSQKSHEERKYEHEQIQKDFEISKQRQLSNSHDIENVKRLLSNLQEKYDKLNSNFIAKSEIKEHDLEESRYLSLLDKFKEDIQHQLVSEQKERISSISTIQRDCARDHSDWQKGIAQCKLEFDTKLRENISEISQERVLSTEYDDKLQTLERRIKTLAEGQELLVSDFTQQLKDLRAENELHLEKSEREKVEYLAEIKECRKLIEQYHEENLVLIQEKEAWKKEIEVLKLQLVLLSSQKARQSPPLPSVETITEYSRDVSAILVEPPPKEELETQQRISEKEKEEKLKKEQEEREKQKRREEEAEKERLKKEEEEEERLKKEEEERLKKEEEKERLKKEEEEKERLKKEEEEERLKKEEEEKERLRAETQAKEEQTKLQEAEEIKRKQRLDKDIESSRSLSVSKLKRFARDSAIDDLFPSSPIHILHITPLYDLYTTVNTKVEEYVRGLGLSVMEWSRKSKEETVKKCEAFAKREAKAFLDSKVRDLDAFFTDMSTKSD</sequence>
<dbReference type="PROSITE" id="PS50222">
    <property type="entry name" value="EF_HAND_2"/>
    <property type="match status" value="5"/>
</dbReference>
<keyword evidence="2" id="KW-0677">Repeat</keyword>